<dbReference type="GO" id="GO:0000324">
    <property type="term" value="C:fungal-type vacuole"/>
    <property type="evidence" value="ECO:0007669"/>
    <property type="project" value="TreeGrafter"/>
</dbReference>
<evidence type="ECO:0000256" key="9">
    <source>
        <dbReference type="ARBA" id="ARBA00023228"/>
    </source>
</evidence>
<dbReference type="OrthoDB" id="75720at2759"/>
<comment type="similarity">
    <text evidence="2">Belongs to the cystinosin family.</text>
</comment>
<comment type="subcellular location">
    <subcellularLocation>
        <location evidence="1">Lysosome membrane</location>
        <topology evidence="1">Multi-pass membrane protein</topology>
    </subcellularLocation>
</comment>
<gene>
    <name evidence="12" type="ORF">B7463_g1390</name>
</gene>
<evidence type="ECO:0000256" key="4">
    <source>
        <dbReference type="ARBA" id="ARBA00022692"/>
    </source>
</evidence>
<feature type="transmembrane region" description="Helical" evidence="11">
    <location>
        <begin position="120"/>
        <end position="147"/>
    </location>
</feature>
<evidence type="ECO:0000256" key="8">
    <source>
        <dbReference type="ARBA" id="ARBA00023136"/>
    </source>
</evidence>
<accession>A0A3E2HP54</accession>
<dbReference type="GO" id="GO:0005774">
    <property type="term" value="C:vacuolar membrane"/>
    <property type="evidence" value="ECO:0007669"/>
    <property type="project" value="TreeGrafter"/>
</dbReference>
<dbReference type="PANTHER" id="PTHR13131">
    <property type="entry name" value="CYSTINOSIN"/>
    <property type="match status" value="1"/>
</dbReference>
<keyword evidence="3" id="KW-0813">Transport</keyword>
<evidence type="ECO:0000256" key="11">
    <source>
        <dbReference type="SAM" id="Phobius"/>
    </source>
</evidence>
<keyword evidence="7 11" id="KW-1133">Transmembrane helix</keyword>
<feature type="transmembrane region" description="Helical" evidence="11">
    <location>
        <begin position="89"/>
        <end position="108"/>
    </location>
</feature>
<sequence>MADFLLHFLSQVFGWVYTLCWSLSFYPQPILNFRRKSTTGTTIDFPAINLPGFAAYFISNLAFLYSPLIRHQYALRNNGLTPTVQFNDLAFAGHAVLLSFITLTQFYTPLWGFKERNKSGVGVTISTGVLGVLVGCVFGVLLTIFLVVFRNDPDAKTGWAWIDVVYAVSYVKLFITLVKYMPQVITNYCNHSTQGWAIEQILLDFVGGILSIAQLGIDSYLQRDWSGITGNPVKLALGNSSIVFDLIFIVQHYILYRGAVEKEIREGEEESLLGSSENDQRIN</sequence>
<dbReference type="OMA" id="WIDVIYT"/>
<feature type="non-terminal residue" evidence="12">
    <location>
        <position position="1"/>
    </location>
</feature>
<dbReference type="NCBIfam" id="TIGR00951">
    <property type="entry name" value="2A43"/>
    <property type="match status" value="1"/>
</dbReference>
<dbReference type="STRING" id="5539.A0A3E2HP54"/>
<reference evidence="12 13" key="1">
    <citation type="submission" date="2018-05" db="EMBL/GenBank/DDBJ databases">
        <title>Draft genome sequence of Scytalidium lignicola DSM 105466, a ubiquitous saprotrophic fungus.</title>
        <authorList>
            <person name="Buettner E."/>
            <person name="Gebauer A.M."/>
            <person name="Hofrichter M."/>
            <person name="Liers C."/>
            <person name="Kellner H."/>
        </authorList>
    </citation>
    <scope>NUCLEOTIDE SEQUENCE [LARGE SCALE GENOMIC DNA]</scope>
    <source>
        <strain evidence="12 13">DSM 105466</strain>
    </source>
</reference>
<dbReference type="GO" id="GO:0015184">
    <property type="term" value="F:L-cystine transmembrane transporter activity"/>
    <property type="evidence" value="ECO:0007669"/>
    <property type="project" value="TreeGrafter"/>
</dbReference>
<feature type="non-terminal residue" evidence="12">
    <location>
        <position position="283"/>
    </location>
</feature>
<keyword evidence="13" id="KW-1185">Reference proteome</keyword>
<dbReference type="Pfam" id="PF04193">
    <property type="entry name" value="PQ-loop"/>
    <property type="match status" value="2"/>
</dbReference>
<dbReference type="GO" id="GO:0015293">
    <property type="term" value="F:symporter activity"/>
    <property type="evidence" value="ECO:0007669"/>
    <property type="project" value="UniProtKB-KW"/>
</dbReference>
<protein>
    <submittedName>
        <fullName evidence="12">Uncharacterized protein</fullName>
    </submittedName>
</protein>
<dbReference type="SMART" id="SM00679">
    <property type="entry name" value="CTNS"/>
    <property type="match status" value="2"/>
</dbReference>
<evidence type="ECO:0000256" key="1">
    <source>
        <dbReference type="ARBA" id="ARBA00004155"/>
    </source>
</evidence>
<evidence type="ECO:0000256" key="5">
    <source>
        <dbReference type="ARBA" id="ARBA00022737"/>
    </source>
</evidence>
<dbReference type="InterPro" id="IPR005282">
    <property type="entry name" value="LC_transporter"/>
</dbReference>
<dbReference type="Proteomes" id="UP000258309">
    <property type="component" value="Unassembled WGS sequence"/>
</dbReference>
<feature type="transmembrane region" description="Helical" evidence="11">
    <location>
        <begin position="159"/>
        <end position="180"/>
    </location>
</feature>
<evidence type="ECO:0000256" key="3">
    <source>
        <dbReference type="ARBA" id="ARBA00022448"/>
    </source>
</evidence>
<evidence type="ECO:0000256" key="7">
    <source>
        <dbReference type="ARBA" id="ARBA00022989"/>
    </source>
</evidence>
<organism evidence="12 13">
    <name type="scientific">Scytalidium lignicola</name>
    <name type="common">Hyphomycete</name>
    <dbReference type="NCBI Taxonomy" id="5539"/>
    <lineage>
        <taxon>Eukaryota</taxon>
        <taxon>Fungi</taxon>
        <taxon>Dikarya</taxon>
        <taxon>Ascomycota</taxon>
        <taxon>Pezizomycotina</taxon>
        <taxon>Leotiomycetes</taxon>
        <taxon>Leotiomycetes incertae sedis</taxon>
        <taxon>Scytalidium</taxon>
    </lineage>
</organism>
<dbReference type="InterPro" id="IPR006603">
    <property type="entry name" value="PQ-loop_rpt"/>
</dbReference>
<keyword evidence="6" id="KW-0769">Symport</keyword>
<keyword evidence="5" id="KW-0677">Repeat</keyword>
<dbReference type="AlphaFoldDB" id="A0A3E2HP54"/>
<dbReference type="FunFam" id="1.20.1280.290:FF:000016">
    <property type="entry name" value="Cystinosin homolog"/>
    <property type="match status" value="1"/>
</dbReference>
<dbReference type="Gene3D" id="1.20.1280.290">
    <property type="match status" value="1"/>
</dbReference>
<feature type="transmembrane region" description="Helical" evidence="11">
    <location>
        <begin position="47"/>
        <end position="69"/>
    </location>
</feature>
<evidence type="ECO:0000256" key="10">
    <source>
        <dbReference type="ARBA" id="ARBA00048473"/>
    </source>
</evidence>
<keyword evidence="4 11" id="KW-0812">Transmembrane</keyword>
<evidence type="ECO:0000256" key="6">
    <source>
        <dbReference type="ARBA" id="ARBA00022847"/>
    </source>
</evidence>
<evidence type="ECO:0000256" key="2">
    <source>
        <dbReference type="ARBA" id="ARBA00006855"/>
    </source>
</evidence>
<keyword evidence="8 11" id="KW-0472">Membrane</keyword>
<evidence type="ECO:0000313" key="13">
    <source>
        <dbReference type="Proteomes" id="UP000258309"/>
    </source>
</evidence>
<name>A0A3E2HP54_SCYLI</name>
<evidence type="ECO:0000313" key="12">
    <source>
        <dbReference type="EMBL" id="RFU34992.1"/>
    </source>
</evidence>
<comment type="catalytic activity">
    <reaction evidence="10">
        <text>L-cystine(out) + H(+)(out) = L-cystine(in) + H(+)(in)</text>
        <dbReference type="Rhea" id="RHEA:66172"/>
        <dbReference type="ChEBI" id="CHEBI:15378"/>
        <dbReference type="ChEBI" id="CHEBI:35491"/>
    </reaction>
    <physiologicalReaction direction="left-to-right" evidence="10">
        <dbReference type="Rhea" id="RHEA:66173"/>
    </physiologicalReaction>
</comment>
<feature type="transmembrane region" description="Helical" evidence="11">
    <location>
        <begin position="6"/>
        <end position="26"/>
    </location>
</feature>
<comment type="caution">
    <text evidence="12">The sequence shown here is derived from an EMBL/GenBank/DDBJ whole genome shotgun (WGS) entry which is preliminary data.</text>
</comment>
<proteinExistence type="inferred from homology"/>
<keyword evidence="9" id="KW-0458">Lysosome</keyword>
<dbReference type="EMBL" id="NCSJ02000014">
    <property type="protein sequence ID" value="RFU34992.1"/>
    <property type="molecule type" value="Genomic_DNA"/>
</dbReference>
<dbReference type="PANTHER" id="PTHR13131:SF5">
    <property type="entry name" value="CYSTINOSIN"/>
    <property type="match status" value="1"/>
</dbReference>